<comment type="caution">
    <text evidence="2">The sequence shown here is derived from an EMBL/GenBank/DDBJ whole genome shotgun (WGS) entry which is preliminary data.</text>
</comment>
<keyword evidence="3" id="KW-1185">Reference proteome</keyword>
<dbReference type="AlphaFoldDB" id="A0A6I4UUT9"/>
<evidence type="ECO:0000313" key="3">
    <source>
        <dbReference type="Proteomes" id="UP000469159"/>
    </source>
</evidence>
<feature type="region of interest" description="Disordered" evidence="1">
    <location>
        <begin position="170"/>
        <end position="206"/>
    </location>
</feature>
<feature type="region of interest" description="Disordered" evidence="1">
    <location>
        <begin position="1"/>
        <end position="31"/>
    </location>
</feature>
<feature type="compositionally biased region" description="Low complexity" evidence="1">
    <location>
        <begin position="240"/>
        <end position="249"/>
    </location>
</feature>
<dbReference type="Proteomes" id="UP000469159">
    <property type="component" value="Unassembled WGS sequence"/>
</dbReference>
<feature type="region of interest" description="Disordered" evidence="1">
    <location>
        <begin position="377"/>
        <end position="453"/>
    </location>
</feature>
<gene>
    <name evidence="2" type="ORF">GRI75_07955</name>
</gene>
<dbReference type="RefSeq" id="WP_160746435.1">
    <property type="nucleotide sequence ID" value="NZ_WTYK01000004.1"/>
</dbReference>
<evidence type="ECO:0000256" key="1">
    <source>
        <dbReference type="SAM" id="MobiDB-lite"/>
    </source>
</evidence>
<reference evidence="2 3" key="1">
    <citation type="submission" date="2019-12" db="EMBL/GenBank/DDBJ databases">
        <title>Genomic-based taxomic classification of the family Erythrobacteraceae.</title>
        <authorList>
            <person name="Xu L."/>
        </authorList>
    </citation>
    <scope>NUCLEOTIDE SEQUENCE [LARGE SCALE GENOMIC DNA]</scope>
    <source>
        <strain evidence="2 3">MCCC 1K02066</strain>
    </source>
</reference>
<feature type="region of interest" description="Disordered" evidence="1">
    <location>
        <begin position="240"/>
        <end position="259"/>
    </location>
</feature>
<feature type="compositionally biased region" description="Low complexity" evidence="1">
    <location>
        <begin position="377"/>
        <end position="389"/>
    </location>
</feature>
<feature type="compositionally biased region" description="Polar residues" evidence="1">
    <location>
        <begin position="390"/>
        <end position="403"/>
    </location>
</feature>
<feature type="compositionally biased region" description="Polar residues" evidence="1">
    <location>
        <begin position="1"/>
        <end position="16"/>
    </location>
</feature>
<evidence type="ECO:0000313" key="2">
    <source>
        <dbReference type="EMBL" id="MXP41574.1"/>
    </source>
</evidence>
<name>A0A6I4UUT9_9SPHN</name>
<accession>A0A6I4UUT9</accession>
<proteinExistence type="predicted"/>
<dbReference type="EMBL" id="WTYK01000004">
    <property type="protein sequence ID" value="MXP41574.1"/>
    <property type="molecule type" value="Genomic_DNA"/>
</dbReference>
<dbReference type="OrthoDB" id="7429237at2"/>
<sequence>MISLALSISKSHTSTEAGDASASAPGGEGAKSAFSAVLQSLDLLPSAGEAKLVAPAEEPSTAPASDVRLPVPTKTGKNLPDVAAALADLPADGPADLPAEVSKGSDDRAEIGANVPTADHADLAPLLQAPVTMLAPETPLAANIEPAQPGAHAAPATPGRTDLPLPALAAQAKQEGGEAPSPMPASDTAQAGPKPTHAAAGQATSAAAELSLPAAALLAPARRESGEKAEGRSVAIQVAPEPAAPSSSSQLRTETEVQPAKVREPAVEGLPFAKAAAVEAAPQAPSAAAAQSLPAESSQAGRPVETARPALHSDALQDLTRVVERLAAAREAFAPTAAALAVTHDEFGEISLSFDQQRDGQLAVRLSASDPDAHRAVAAAVGERSAAAATTDSHTGGSQSQAQPRGAAAERDATGGNSAQRHPERQDQAQQRRSARHGSPSGNGDTARAGIFA</sequence>
<protein>
    <submittedName>
        <fullName evidence="2">Uncharacterized protein</fullName>
    </submittedName>
</protein>
<organism evidence="2 3">
    <name type="scientific">Croceibacterium soli</name>
    <dbReference type="NCBI Taxonomy" id="1739690"/>
    <lineage>
        <taxon>Bacteria</taxon>
        <taxon>Pseudomonadati</taxon>
        <taxon>Pseudomonadota</taxon>
        <taxon>Alphaproteobacteria</taxon>
        <taxon>Sphingomonadales</taxon>
        <taxon>Erythrobacteraceae</taxon>
        <taxon>Croceibacterium</taxon>
    </lineage>
</organism>